<feature type="compositionally biased region" description="Low complexity" evidence="2">
    <location>
        <begin position="1"/>
        <end position="15"/>
    </location>
</feature>
<dbReference type="RefSeq" id="WP_052348259.1">
    <property type="nucleotide sequence ID" value="NZ_AONC01000067.1"/>
</dbReference>
<evidence type="ECO:0000256" key="1">
    <source>
        <dbReference type="ARBA" id="ARBA00022729"/>
    </source>
</evidence>
<reference evidence="3 4" key="1">
    <citation type="submission" date="2012-11" db="EMBL/GenBank/DDBJ databases">
        <title>Genome assembly of Thiorhodococcus sp. AK35.</title>
        <authorList>
            <person name="Nupur N."/>
            <person name="Khatri I."/>
            <person name="Subramanian S."/>
            <person name="Pinnaka A."/>
        </authorList>
    </citation>
    <scope>NUCLEOTIDE SEQUENCE [LARGE SCALE GENOMIC DNA]</scope>
    <source>
        <strain evidence="3 4">AK35</strain>
    </source>
</reference>
<dbReference type="AlphaFoldDB" id="W9VT07"/>
<feature type="region of interest" description="Disordered" evidence="2">
    <location>
        <begin position="1"/>
        <end position="33"/>
    </location>
</feature>
<organism evidence="3 4">
    <name type="scientific">Imhoffiella purpurea</name>
    <dbReference type="NCBI Taxonomy" id="1249627"/>
    <lineage>
        <taxon>Bacteria</taxon>
        <taxon>Pseudomonadati</taxon>
        <taxon>Pseudomonadota</taxon>
        <taxon>Gammaproteobacteria</taxon>
        <taxon>Chromatiales</taxon>
        <taxon>Chromatiaceae</taxon>
        <taxon>Imhoffiella</taxon>
    </lineage>
</organism>
<dbReference type="PANTHER" id="PTHR30006:SF2">
    <property type="entry name" value="ABC TRANSPORTER SUBSTRATE-BINDING PROTEIN"/>
    <property type="match status" value="1"/>
</dbReference>
<evidence type="ECO:0000313" key="3">
    <source>
        <dbReference type="EMBL" id="EXJ13510.1"/>
    </source>
</evidence>
<dbReference type="EMBL" id="AONC01000067">
    <property type="protein sequence ID" value="EXJ13510.1"/>
    <property type="molecule type" value="Genomic_DNA"/>
</dbReference>
<dbReference type="eggNOG" id="COG1840">
    <property type="taxonomic scope" value="Bacteria"/>
</dbReference>
<dbReference type="Pfam" id="PF13343">
    <property type="entry name" value="SBP_bac_6"/>
    <property type="match status" value="1"/>
</dbReference>
<dbReference type="Proteomes" id="UP000019460">
    <property type="component" value="Unassembled WGS sequence"/>
</dbReference>
<dbReference type="PATRIC" id="fig|1249627.3.peg.3753"/>
<dbReference type="STRING" id="1249627.D779_3675"/>
<keyword evidence="4" id="KW-1185">Reference proteome</keyword>
<dbReference type="Gene3D" id="3.40.190.10">
    <property type="entry name" value="Periplasmic binding protein-like II"/>
    <property type="match status" value="1"/>
</dbReference>
<evidence type="ECO:0000313" key="4">
    <source>
        <dbReference type="Proteomes" id="UP000019460"/>
    </source>
</evidence>
<name>W9VT07_9GAMM</name>
<protein>
    <submittedName>
        <fullName evidence="3">Spermidine/putrescine-binding protein</fullName>
    </submittedName>
</protein>
<dbReference type="OrthoDB" id="9766989at2"/>
<evidence type="ECO:0000256" key="2">
    <source>
        <dbReference type="SAM" id="MobiDB-lite"/>
    </source>
</evidence>
<proteinExistence type="predicted"/>
<keyword evidence="1" id="KW-0732">Signal</keyword>
<gene>
    <name evidence="3" type="ORF">D779_3675</name>
</gene>
<sequence length="365" mass="40473">MSTPSHHSLLSSVPSARAPAELPPTREPETQSDLGRLDLLGRLPIPLRRPFKAGLDRTVIAHRRATGTELECRFLSGAEWYSPFDGLAGAPDAEALPGMLVTTLYQDILVPRLLAHYTPAPERRPASPCHPSCLDGGLMDPFGIFRTFSVIPFVFLVDERRLKGRPAPRTWSDLLHPRWTDDIVFGGWRPNDRVPYQDYNAYLLLCLAEEFGRTGLEAFAGNVRHLQHNIRTATQAGSNSAGVGAVSVLPWLQAVLCPRRDRTRVVWPEDGALAMPIGYLVKPDAEARLAPLIDYVTGLEWGAALTRNCYPPTNPAVPNAFPPGARLKWPGWDYCRAHDLGAETDRASQCFFDAWYGRMEVRACS</sequence>
<dbReference type="PANTHER" id="PTHR30006">
    <property type="entry name" value="THIAMINE-BINDING PERIPLASMIC PROTEIN-RELATED"/>
    <property type="match status" value="1"/>
</dbReference>
<dbReference type="SUPFAM" id="SSF53850">
    <property type="entry name" value="Periplasmic binding protein-like II"/>
    <property type="match status" value="1"/>
</dbReference>
<accession>W9VT07</accession>
<comment type="caution">
    <text evidence="3">The sequence shown here is derived from an EMBL/GenBank/DDBJ whole genome shotgun (WGS) entry which is preliminary data.</text>
</comment>